<proteinExistence type="predicted"/>
<dbReference type="InterPro" id="IPR035899">
    <property type="entry name" value="DBL_dom_sf"/>
</dbReference>
<feature type="compositionally biased region" description="Low complexity" evidence="1">
    <location>
        <begin position="28"/>
        <end position="44"/>
    </location>
</feature>
<feature type="compositionally biased region" description="Basic residues" evidence="1">
    <location>
        <begin position="443"/>
        <end position="467"/>
    </location>
</feature>
<dbReference type="SUPFAM" id="SSF48065">
    <property type="entry name" value="DBL homology domain (DH-domain)"/>
    <property type="match status" value="1"/>
</dbReference>
<comment type="caution">
    <text evidence="3">The sequence shown here is derived from an EMBL/GenBank/DDBJ whole genome shotgun (WGS) entry which is preliminary data.</text>
</comment>
<evidence type="ECO:0000259" key="2">
    <source>
        <dbReference type="PROSITE" id="PS50010"/>
    </source>
</evidence>
<evidence type="ECO:0000313" key="4">
    <source>
        <dbReference type="Proteomes" id="UP000789595"/>
    </source>
</evidence>
<reference evidence="3" key="1">
    <citation type="submission" date="2021-11" db="EMBL/GenBank/DDBJ databases">
        <authorList>
            <consortium name="Genoscope - CEA"/>
            <person name="William W."/>
        </authorList>
    </citation>
    <scope>NUCLEOTIDE SEQUENCE</scope>
</reference>
<protein>
    <recommendedName>
        <fullName evidence="2">DH domain-containing protein</fullName>
    </recommendedName>
</protein>
<feature type="compositionally biased region" description="Pro residues" evidence="1">
    <location>
        <begin position="139"/>
        <end position="148"/>
    </location>
</feature>
<feature type="domain" description="DH" evidence="2">
    <location>
        <begin position="226"/>
        <end position="392"/>
    </location>
</feature>
<organism evidence="3 4">
    <name type="scientific">Pelagomonas calceolata</name>
    <dbReference type="NCBI Taxonomy" id="35677"/>
    <lineage>
        <taxon>Eukaryota</taxon>
        <taxon>Sar</taxon>
        <taxon>Stramenopiles</taxon>
        <taxon>Ochrophyta</taxon>
        <taxon>Pelagophyceae</taxon>
        <taxon>Pelagomonadales</taxon>
        <taxon>Pelagomonadaceae</taxon>
        <taxon>Pelagomonas</taxon>
    </lineage>
</organism>
<feature type="compositionally biased region" description="Low complexity" evidence="1">
    <location>
        <begin position="406"/>
        <end position="416"/>
    </location>
</feature>
<feature type="compositionally biased region" description="Low complexity" evidence="1">
    <location>
        <begin position="101"/>
        <end position="111"/>
    </location>
</feature>
<feature type="compositionally biased region" description="Pro residues" evidence="1">
    <location>
        <begin position="45"/>
        <end position="60"/>
    </location>
</feature>
<feature type="compositionally biased region" description="Basic and acidic residues" evidence="1">
    <location>
        <begin position="370"/>
        <end position="405"/>
    </location>
</feature>
<feature type="region of interest" description="Disordered" evidence="1">
    <location>
        <begin position="28"/>
        <end position="180"/>
    </location>
</feature>
<dbReference type="InterPro" id="IPR000219">
    <property type="entry name" value="DH_dom"/>
</dbReference>
<accession>A0A8J2SI57</accession>
<sequence>MSTGYPPPVLAPPAMLAPTSMMASPIVAPPSIVAPPTLATTLASPPSPIARRPPPAPRRPGNPFAGLGADADPRLGASPRSNDPFAPGTDARPGAPPRSNDPFAPGADARPGAPPRSNDPFAPGARHGAPPRSNDPFAPGAPPRPNDPFAPGADATPGAPPDNPFAGLGADARAAPPSNPFAPGGLADAWTAADADLNFGLLLGAGAPGDASGETNNGDDAAKRRERAHSLKELLATERVYRDQLACVVERLQRPLAWACAGGPAPADAADARALPGAEVARALHAALDPLPAAALLAISDALIAQLAARTADGGTERVGEVFEAAAPKVLEAMCSWYDWHERAASELRRLTEASAGARAFVRRAEADERCGDGRAARRGTPTERLHLDSDLPRRRGDAADRADAAARAAAPLPEAAARRDGRAARRRGRARARREALARDARRLRRRRRRVPARTHHVRSVSHRSGSRAGAHAARRRAEALARLLDGAPPGCAVAAAGRRLAHEGELAKVGNATVRPDYFALFETSAGAELLHASAPDARGRLAFRRFLRVLHVEDVEVLDGGGDAALGGIDAKKLVFAKRRSLTAAQGDQALDRALLLRVVCADPRDWSRGHVYSLGGDRAALVEWKAKLAGALGRRGAEWKLRFKGPATCLGEAPGARADGGAADGARRDAFLWFFSGPRGALLVRATAGRRRSGKLEWRDAWRVDGVAAAADGDAFRVAARAPGDGRPWTLLFASEDRDVIVALMKK</sequence>
<keyword evidence="4" id="KW-1185">Reference proteome</keyword>
<dbReference type="AlphaFoldDB" id="A0A8J2SI57"/>
<dbReference type="EMBL" id="CAKKNE010000002">
    <property type="protein sequence ID" value="CAH0367022.1"/>
    <property type="molecule type" value="Genomic_DNA"/>
</dbReference>
<dbReference type="Gene3D" id="1.20.900.10">
    <property type="entry name" value="Dbl homology (DH) domain"/>
    <property type="match status" value="1"/>
</dbReference>
<gene>
    <name evidence="3" type="ORF">PECAL_2P00160</name>
</gene>
<dbReference type="OrthoDB" id="2015333at2759"/>
<dbReference type="GO" id="GO:0005085">
    <property type="term" value="F:guanyl-nucleotide exchange factor activity"/>
    <property type="evidence" value="ECO:0007669"/>
    <property type="project" value="InterPro"/>
</dbReference>
<feature type="region of interest" description="Disordered" evidence="1">
    <location>
        <begin position="206"/>
        <end position="225"/>
    </location>
</feature>
<evidence type="ECO:0000313" key="3">
    <source>
        <dbReference type="EMBL" id="CAH0367022.1"/>
    </source>
</evidence>
<feature type="region of interest" description="Disordered" evidence="1">
    <location>
        <begin position="370"/>
        <end position="474"/>
    </location>
</feature>
<dbReference type="PROSITE" id="PS50010">
    <property type="entry name" value="DH_2"/>
    <property type="match status" value="1"/>
</dbReference>
<dbReference type="Proteomes" id="UP000789595">
    <property type="component" value="Unassembled WGS sequence"/>
</dbReference>
<name>A0A8J2SI57_9STRA</name>
<evidence type="ECO:0000256" key="1">
    <source>
        <dbReference type="SAM" id="MobiDB-lite"/>
    </source>
</evidence>